<gene>
    <name evidence="2" type="ORF">ORJ04_10265</name>
</gene>
<dbReference type="Gene3D" id="3.10.450.50">
    <property type="match status" value="1"/>
</dbReference>
<proteinExistence type="predicted"/>
<evidence type="ECO:0000313" key="2">
    <source>
        <dbReference type="EMBL" id="MDP5136333.1"/>
    </source>
</evidence>
<evidence type="ECO:0000259" key="1">
    <source>
        <dbReference type="Pfam" id="PF12680"/>
    </source>
</evidence>
<dbReference type="Pfam" id="PF12680">
    <property type="entry name" value="SnoaL_2"/>
    <property type="match status" value="1"/>
</dbReference>
<sequence>MNIVAAPRIENFLSFYNGLSSQNMQRLTEVYHPDVVFIDPVHEIHGLHSLSHYFEHAYARLKYSEFVGLDKMEQGEQGFLSWKMRFSHPAIGKGKIIEVDGCSVLRWQDGVIIYHRDYYDLDEMVYQHLPGLGWVTNKVKQRMASS</sequence>
<dbReference type="Proteomes" id="UP001231109">
    <property type="component" value="Unassembled WGS sequence"/>
</dbReference>
<dbReference type="InterPro" id="IPR032710">
    <property type="entry name" value="NTF2-like_dom_sf"/>
</dbReference>
<reference evidence="2 3" key="1">
    <citation type="submission" date="2022-11" db="EMBL/GenBank/DDBJ databases">
        <title>Viruses from the air-sea interface of a natural surface slick.</title>
        <authorList>
            <person name="Rahlff J."/>
            <person name="Holmfeldt K."/>
        </authorList>
    </citation>
    <scope>NUCLEOTIDE SEQUENCE [LARGE SCALE GENOMIC DNA]</scope>
    <source>
        <strain evidence="2 3">SMS4</strain>
    </source>
</reference>
<protein>
    <submittedName>
        <fullName evidence="2">Nuclear transport factor 2 family protein</fullName>
    </submittedName>
</protein>
<dbReference type="SUPFAM" id="SSF54427">
    <property type="entry name" value="NTF2-like"/>
    <property type="match status" value="1"/>
</dbReference>
<name>A0ABT9HYY3_9GAMM</name>
<accession>A0ABT9HYY3</accession>
<organism evidence="2 3">
    <name type="scientific">Rheinheimera baltica</name>
    <dbReference type="NCBI Taxonomy" id="67576"/>
    <lineage>
        <taxon>Bacteria</taxon>
        <taxon>Pseudomonadati</taxon>
        <taxon>Pseudomonadota</taxon>
        <taxon>Gammaproteobacteria</taxon>
        <taxon>Chromatiales</taxon>
        <taxon>Chromatiaceae</taxon>
        <taxon>Rheinheimera</taxon>
    </lineage>
</organism>
<evidence type="ECO:0000313" key="3">
    <source>
        <dbReference type="Proteomes" id="UP001231109"/>
    </source>
</evidence>
<comment type="caution">
    <text evidence="2">The sequence shown here is derived from an EMBL/GenBank/DDBJ whole genome shotgun (WGS) entry which is preliminary data.</text>
</comment>
<feature type="domain" description="SnoaL-like" evidence="1">
    <location>
        <begin position="15"/>
        <end position="115"/>
    </location>
</feature>
<dbReference type="EMBL" id="JAPJDZ010000022">
    <property type="protein sequence ID" value="MDP5136333.1"/>
    <property type="molecule type" value="Genomic_DNA"/>
</dbReference>
<keyword evidence="3" id="KW-1185">Reference proteome</keyword>
<dbReference type="RefSeq" id="WP_027671135.1">
    <property type="nucleotide sequence ID" value="NZ_JAPJDY010000013.1"/>
</dbReference>
<dbReference type="InterPro" id="IPR037401">
    <property type="entry name" value="SnoaL-like"/>
</dbReference>